<dbReference type="STRING" id="1123282.SAMN02745823_01811"/>
<dbReference type="SUPFAM" id="SSF88659">
    <property type="entry name" value="Sigma3 and sigma4 domains of RNA polymerase sigma factors"/>
    <property type="match status" value="1"/>
</dbReference>
<reference evidence="1 2" key="1">
    <citation type="submission" date="2016-11" db="EMBL/GenBank/DDBJ databases">
        <authorList>
            <person name="Jaros S."/>
            <person name="Januszkiewicz K."/>
            <person name="Wedrychowicz H."/>
        </authorList>
    </citation>
    <scope>NUCLEOTIDE SEQUENCE [LARGE SCALE GENOMIC DNA]</scope>
    <source>
        <strain evidence="1 2">DSM 10068</strain>
    </source>
</reference>
<dbReference type="InterPro" id="IPR013324">
    <property type="entry name" value="RNA_pol_sigma_r3/r4-like"/>
</dbReference>
<keyword evidence="1" id="KW-0804">Transcription</keyword>
<dbReference type="AlphaFoldDB" id="A0A1M5XHP4"/>
<organism evidence="1 2">
    <name type="scientific">Sporobacter termitidis DSM 10068</name>
    <dbReference type="NCBI Taxonomy" id="1123282"/>
    <lineage>
        <taxon>Bacteria</taxon>
        <taxon>Bacillati</taxon>
        <taxon>Bacillota</taxon>
        <taxon>Clostridia</taxon>
        <taxon>Eubacteriales</taxon>
        <taxon>Oscillospiraceae</taxon>
        <taxon>Sporobacter</taxon>
    </lineage>
</organism>
<sequence length="158" mass="18239">METGREIQKQVEFLYQAAARQLYNMALYTVGDREAAEEITIHAFTGAFRKCSDKTNVDLFKEQSIKLIYRHGRKLQRSPDRRCTAPETAGQISAGKKEFIQMLSGLSFDERYILLLFCWHGFSVRQIAKAIGRPVFLTRRHFESAIHKAVNYRTSCVD</sequence>
<evidence type="ECO:0000313" key="2">
    <source>
        <dbReference type="Proteomes" id="UP000183995"/>
    </source>
</evidence>
<name>A0A1M5XHP4_9FIRM</name>
<proteinExistence type="predicted"/>
<dbReference type="GO" id="GO:0000428">
    <property type="term" value="C:DNA-directed RNA polymerase complex"/>
    <property type="evidence" value="ECO:0007669"/>
    <property type="project" value="UniProtKB-KW"/>
</dbReference>
<dbReference type="Proteomes" id="UP000183995">
    <property type="component" value="Unassembled WGS sequence"/>
</dbReference>
<keyword evidence="2" id="KW-1185">Reference proteome</keyword>
<dbReference type="EMBL" id="FQXV01000005">
    <property type="protein sequence ID" value="SHH99068.1"/>
    <property type="molecule type" value="Genomic_DNA"/>
</dbReference>
<accession>A0A1M5XHP4</accession>
<keyword evidence="1" id="KW-0240">DNA-directed RNA polymerase</keyword>
<protein>
    <submittedName>
        <fullName evidence="1">DNA-directed RNA polymerase specialized sigma subunit, sigma24 family</fullName>
    </submittedName>
</protein>
<evidence type="ECO:0000313" key="1">
    <source>
        <dbReference type="EMBL" id="SHH99068.1"/>
    </source>
</evidence>
<gene>
    <name evidence="1" type="ORF">SAMN02745823_01811</name>
</gene>